<reference evidence="1" key="2">
    <citation type="journal article" date="2015" name="Data Brief">
        <title>Shoot transcriptome of the giant reed, Arundo donax.</title>
        <authorList>
            <person name="Barrero R.A."/>
            <person name="Guerrero F.D."/>
            <person name="Moolhuijzen P."/>
            <person name="Goolsby J.A."/>
            <person name="Tidwell J."/>
            <person name="Bellgard S.E."/>
            <person name="Bellgard M.I."/>
        </authorList>
    </citation>
    <scope>NUCLEOTIDE SEQUENCE</scope>
    <source>
        <tissue evidence="1">Shoot tissue taken approximately 20 cm above the soil surface</tissue>
    </source>
</reference>
<accession>A0A0A9C036</accession>
<dbReference type="EMBL" id="GBRH01228959">
    <property type="protein sequence ID" value="JAD68936.1"/>
    <property type="molecule type" value="Transcribed_RNA"/>
</dbReference>
<reference evidence="1" key="1">
    <citation type="submission" date="2014-09" db="EMBL/GenBank/DDBJ databases">
        <authorList>
            <person name="Magalhaes I.L.F."/>
            <person name="Oliveira U."/>
            <person name="Santos F.R."/>
            <person name="Vidigal T.H.D.A."/>
            <person name="Brescovit A.D."/>
            <person name="Santos A.J."/>
        </authorList>
    </citation>
    <scope>NUCLEOTIDE SEQUENCE</scope>
    <source>
        <tissue evidence="1">Shoot tissue taken approximately 20 cm above the soil surface</tissue>
    </source>
</reference>
<protein>
    <submittedName>
        <fullName evidence="1">Uncharacterized protein</fullName>
    </submittedName>
</protein>
<organism evidence="1">
    <name type="scientific">Arundo donax</name>
    <name type="common">Giant reed</name>
    <name type="synonym">Donax arundinaceus</name>
    <dbReference type="NCBI Taxonomy" id="35708"/>
    <lineage>
        <taxon>Eukaryota</taxon>
        <taxon>Viridiplantae</taxon>
        <taxon>Streptophyta</taxon>
        <taxon>Embryophyta</taxon>
        <taxon>Tracheophyta</taxon>
        <taxon>Spermatophyta</taxon>
        <taxon>Magnoliopsida</taxon>
        <taxon>Liliopsida</taxon>
        <taxon>Poales</taxon>
        <taxon>Poaceae</taxon>
        <taxon>PACMAD clade</taxon>
        <taxon>Arundinoideae</taxon>
        <taxon>Arundineae</taxon>
        <taxon>Arundo</taxon>
    </lineage>
</organism>
<evidence type="ECO:0000313" key="1">
    <source>
        <dbReference type="EMBL" id="JAD68936.1"/>
    </source>
</evidence>
<proteinExistence type="predicted"/>
<sequence length="13" mass="1401">MSRGSSGSTVVFW</sequence>
<name>A0A0A9C036_ARUDO</name>